<protein>
    <recommendedName>
        <fullName evidence="5">Helicase</fullName>
    </recommendedName>
</protein>
<proteinExistence type="predicted"/>
<evidence type="ECO:0000313" key="4">
    <source>
        <dbReference type="Proteomes" id="UP000282185"/>
    </source>
</evidence>
<dbReference type="Proteomes" id="UP000254236">
    <property type="component" value="Chromosome"/>
</dbReference>
<keyword evidence="3" id="KW-1185">Reference proteome</keyword>
<accession>A0A345YQV0</accession>
<dbReference type="KEGG" id="bsau:DWV08_12235"/>
<evidence type="ECO:0000313" key="1">
    <source>
        <dbReference type="EMBL" id="AXK46302.1"/>
    </source>
</evidence>
<dbReference type="OrthoDB" id="8246499at2"/>
<organism evidence="2 4">
    <name type="scientific">Brachybacterium saurashtrense</name>
    <dbReference type="NCBI Taxonomy" id="556288"/>
    <lineage>
        <taxon>Bacteria</taxon>
        <taxon>Bacillati</taxon>
        <taxon>Actinomycetota</taxon>
        <taxon>Actinomycetes</taxon>
        <taxon>Micrococcales</taxon>
        <taxon>Dermabacteraceae</taxon>
        <taxon>Brachybacterium</taxon>
    </lineage>
</organism>
<dbReference type="EMBL" id="QSWH01000002">
    <property type="protein sequence ID" value="RRR24042.1"/>
    <property type="molecule type" value="Genomic_DNA"/>
</dbReference>
<name>A0A345YQV0_9MICO</name>
<reference evidence="1 3" key="1">
    <citation type="submission" date="2018-07" db="EMBL/GenBank/DDBJ databases">
        <title>Brachybacterium saurashtrense DSM 23186 genome sequence.</title>
        <authorList>
            <person name="Guo L."/>
        </authorList>
    </citation>
    <scope>NUCLEOTIDE SEQUENCE [LARGE SCALE GENOMIC DNA]</scope>
    <source>
        <strain evidence="1 3">DSM 23186</strain>
    </source>
</reference>
<evidence type="ECO:0000313" key="2">
    <source>
        <dbReference type="EMBL" id="RRR24042.1"/>
    </source>
</evidence>
<dbReference type="EMBL" id="CP031356">
    <property type="protein sequence ID" value="AXK46302.1"/>
    <property type="molecule type" value="Genomic_DNA"/>
</dbReference>
<gene>
    <name evidence="1" type="ORF">DWV08_12235</name>
    <name evidence="2" type="ORF">DXU92_03985</name>
</gene>
<evidence type="ECO:0008006" key="5">
    <source>
        <dbReference type="Google" id="ProtNLM"/>
    </source>
</evidence>
<dbReference type="AlphaFoldDB" id="A0A345YQV0"/>
<dbReference type="RefSeq" id="WP_115414052.1">
    <property type="nucleotide sequence ID" value="NZ_CP031356.1"/>
</dbReference>
<evidence type="ECO:0000313" key="3">
    <source>
        <dbReference type="Proteomes" id="UP000254236"/>
    </source>
</evidence>
<dbReference type="Proteomes" id="UP000282185">
    <property type="component" value="Unassembled WGS sequence"/>
</dbReference>
<reference evidence="2 4" key="2">
    <citation type="submission" date="2018-08" db="EMBL/GenBank/DDBJ databases">
        <title>Brachybacterium saurashtrense DSM 23186.</title>
        <authorList>
            <person name="Li Y."/>
        </authorList>
    </citation>
    <scope>NUCLEOTIDE SEQUENCE [LARGE SCALE GENOMIC DNA]</scope>
    <source>
        <strain evidence="2 4">DSM 23186</strain>
    </source>
</reference>
<sequence length="174" mass="18213">MTAPAPPPSTMTLAVGGLAHDPLQAELAAAGVALNAHARTLLADPRVDGREPVAVTLARRTVAALGLPQGGTLPQLLEAAGRCGLRPCPPSTGPYLRLALTTQEDAPDSVLSAGKVPSGALHVLSSPLVEDHDYPKGFYLRVVDGVPWLRGFRCDDEYCWPPESELVLEVPPTG</sequence>